<reference evidence="1 2" key="1">
    <citation type="submission" date="2013-07" db="EMBL/GenBank/DDBJ databases">
        <authorList>
            <person name="Weinstock G."/>
            <person name="Sodergren E."/>
            <person name="Wylie T."/>
            <person name="Fulton L."/>
            <person name="Fulton R."/>
            <person name="Fronick C."/>
            <person name="O'Laughlin M."/>
            <person name="Godfrey J."/>
            <person name="Miner T."/>
            <person name="Herter B."/>
            <person name="Appelbaum E."/>
            <person name="Cordes M."/>
            <person name="Lek S."/>
            <person name="Wollam A."/>
            <person name="Pepin K.H."/>
            <person name="Palsikar V.B."/>
            <person name="Mitreva M."/>
            <person name="Wilson R.K."/>
        </authorList>
    </citation>
    <scope>NUCLEOTIDE SEQUENCE [LARGE SCALE GENOMIC DNA]</scope>
    <source>
        <strain evidence="1 2">ATCC 27760</strain>
    </source>
</reference>
<dbReference type="HOGENOM" id="CLU_632959_0_0_9"/>
<dbReference type="AlphaFoldDB" id="U2M313"/>
<dbReference type="RefSeq" id="WP_021682972.1">
    <property type="nucleotide sequence ID" value="NZ_KI260452.1"/>
</dbReference>
<dbReference type="STRING" id="411473.RUMCAL_01501"/>
<sequence>MRQFDVVNTIVDIVFSGKTTGNYVESQTETTLDCKPKIYIVHGGTLRDHLKNKKETARLTARVVNAILCRVKFYLYPDLQTIDPGETKKSPEKLPIEPHDFANRCVAALMTLFDYNLSMLKVKKDDKNAGEKIDKIYDIIEKLLHIFEGESEIGDAIVNKVFMKIIISSVDNITNNTLLIYYFDFIWEFNRYTAKLFQYYNELKCQNSYFSKEDVEISETTEKYAEESCENLRKIVELLDHAEQVDLVHEREDLINKNYISSDDIVTDIYDAINIRIKKGSQTFSDNLKMTMADLIAANIIYKWRYRKTVKCNNDNKTKYELLVKTLEMVSKTIEKTHEFQEYSAIHLDLFTDFFENLKSCIDYLEFYSAVLHQFGLCVLNENTRLDINKQYVTMLTKDELDEIDKKRQKIYLLCKKIGVEISPFHTESEKDL</sequence>
<evidence type="ECO:0000313" key="1">
    <source>
        <dbReference type="EMBL" id="ERJ96139.1"/>
    </source>
</evidence>
<dbReference type="GeneID" id="93692688"/>
<dbReference type="EMBL" id="AWVF01000184">
    <property type="protein sequence ID" value="ERJ96139.1"/>
    <property type="molecule type" value="Genomic_DNA"/>
</dbReference>
<keyword evidence="2" id="KW-1185">Reference proteome</keyword>
<name>U2M313_9FIRM</name>
<gene>
    <name evidence="1" type="ORF">RUMCAL_01501</name>
</gene>
<organism evidence="1 2">
    <name type="scientific">Ruminococcus callidus ATCC 27760</name>
    <dbReference type="NCBI Taxonomy" id="411473"/>
    <lineage>
        <taxon>Bacteria</taxon>
        <taxon>Bacillati</taxon>
        <taxon>Bacillota</taxon>
        <taxon>Clostridia</taxon>
        <taxon>Eubacteriales</taxon>
        <taxon>Oscillospiraceae</taxon>
        <taxon>Ruminococcus</taxon>
    </lineage>
</organism>
<dbReference type="PATRIC" id="fig|411473.3.peg.1215"/>
<comment type="caution">
    <text evidence="1">The sequence shown here is derived from an EMBL/GenBank/DDBJ whole genome shotgun (WGS) entry which is preliminary data.</text>
</comment>
<evidence type="ECO:0000313" key="2">
    <source>
        <dbReference type="Proteomes" id="UP000016662"/>
    </source>
</evidence>
<protein>
    <submittedName>
        <fullName evidence="1">Uncharacterized protein</fullName>
    </submittedName>
</protein>
<proteinExistence type="predicted"/>
<accession>U2M313</accession>
<dbReference type="Proteomes" id="UP000016662">
    <property type="component" value="Unassembled WGS sequence"/>
</dbReference>